<organism evidence="2 3">
    <name type="scientific">Wujia chipingensis</name>
    <dbReference type="NCBI Taxonomy" id="2763670"/>
    <lineage>
        <taxon>Bacteria</taxon>
        <taxon>Bacillati</taxon>
        <taxon>Bacillota</taxon>
        <taxon>Clostridia</taxon>
        <taxon>Lachnospirales</taxon>
        <taxon>Lachnospiraceae</taxon>
        <taxon>Wujia</taxon>
    </lineage>
</organism>
<feature type="transmembrane region" description="Helical" evidence="1">
    <location>
        <begin position="52"/>
        <end position="72"/>
    </location>
</feature>
<accession>A0A7G9FLT7</accession>
<evidence type="ECO:0000313" key="2">
    <source>
        <dbReference type="EMBL" id="QNL99518.1"/>
    </source>
</evidence>
<name>A0A7G9FLT7_9FIRM</name>
<dbReference type="EMBL" id="CP060632">
    <property type="protein sequence ID" value="QNL99518.1"/>
    <property type="molecule type" value="Genomic_DNA"/>
</dbReference>
<dbReference type="KEGG" id="wcp:H9Q76_12520"/>
<keyword evidence="1" id="KW-0472">Membrane</keyword>
<gene>
    <name evidence="2" type="ORF">H9Q76_12520</name>
</gene>
<keyword evidence="1" id="KW-1133">Transmembrane helix</keyword>
<protein>
    <submittedName>
        <fullName evidence="2">Uncharacterized protein</fullName>
    </submittedName>
</protein>
<keyword evidence="1" id="KW-0812">Transmembrane</keyword>
<evidence type="ECO:0000256" key="1">
    <source>
        <dbReference type="SAM" id="Phobius"/>
    </source>
</evidence>
<keyword evidence="3" id="KW-1185">Reference proteome</keyword>
<reference evidence="2 3" key="1">
    <citation type="submission" date="2020-08" db="EMBL/GenBank/DDBJ databases">
        <authorList>
            <person name="Liu C."/>
            <person name="Sun Q."/>
        </authorList>
    </citation>
    <scope>NUCLEOTIDE SEQUENCE [LARGE SCALE GENOMIC DNA]</scope>
    <source>
        <strain evidence="2 3">NSJ-4</strain>
    </source>
</reference>
<sequence>MERDELIEEISRRKGIAMEEVAEILDEEDAICLEEEEKFVQQMKKKKRRKKMCMLGTITIFLAGAVCALFVLDKKEKINMSDLEDMVKDNVKKYTDKYMDKIKKFS</sequence>
<dbReference type="Proteomes" id="UP000515819">
    <property type="component" value="Chromosome"/>
</dbReference>
<dbReference type="RefSeq" id="WP_118545443.1">
    <property type="nucleotide sequence ID" value="NZ_CP060632.1"/>
</dbReference>
<dbReference type="AlphaFoldDB" id="A0A7G9FLT7"/>
<proteinExistence type="predicted"/>
<evidence type="ECO:0000313" key="3">
    <source>
        <dbReference type="Proteomes" id="UP000515819"/>
    </source>
</evidence>